<dbReference type="EMBL" id="JAADYS010001009">
    <property type="protein sequence ID" value="KAF4465615.1"/>
    <property type="molecule type" value="Genomic_DNA"/>
</dbReference>
<dbReference type="PANTHER" id="PTHR33112">
    <property type="entry name" value="DOMAIN PROTEIN, PUTATIVE-RELATED"/>
    <property type="match status" value="1"/>
</dbReference>
<evidence type="ECO:0000313" key="13">
    <source>
        <dbReference type="EMBL" id="KAF4465615.1"/>
    </source>
</evidence>
<dbReference type="PROSITE" id="PS00080">
    <property type="entry name" value="MULTICOPPER_OXIDASE2"/>
    <property type="match status" value="1"/>
</dbReference>
<feature type="domain" description="Plastocyanin-like" evidence="9">
    <location>
        <begin position="180"/>
        <end position="379"/>
    </location>
</feature>
<evidence type="ECO:0000256" key="2">
    <source>
        <dbReference type="ARBA" id="ARBA00022723"/>
    </source>
</evidence>
<protein>
    <submittedName>
        <fullName evidence="13">Laccase</fullName>
    </submittedName>
</protein>
<reference evidence="13 14" key="1">
    <citation type="submission" date="2020-01" db="EMBL/GenBank/DDBJ databases">
        <title>Identification and distribution of gene clusters putatively required for synthesis of sphingolipid metabolism inhibitors in phylogenetically diverse species of the filamentous fungus Fusarium.</title>
        <authorList>
            <person name="Kim H.-S."/>
            <person name="Busman M."/>
            <person name="Brown D.W."/>
            <person name="Divon H."/>
            <person name="Uhlig S."/>
            <person name="Proctor R.H."/>
        </authorList>
    </citation>
    <scope>NUCLEOTIDE SEQUENCE [LARGE SCALE GENOMIC DNA]</scope>
    <source>
        <strain evidence="13 14">NRRL 20459</strain>
    </source>
</reference>
<dbReference type="InterPro" id="IPR033138">
    <property type="entry name" value="Cu_oxidase_CS"/>
</dbReference>
<accession>A0A8H4PAR5</accession>
<evidence type="ECO:0000256" key="4">
    <source>
        <dbReference type="ARBA" id="ARBA00022737"/>
    </source>
</evidence>
<evidence type="ECO:0000256" key="1">
    <source>
        <dbReference type="ARBA" id="ARBA00010609"/>
    </source>
</evidence>
<keyword evidence="7" id="KW-0325">Glycoprotein</keyword>
<evidence type="ECO:0000313" key="14">
    <source>
        <dbReference type="Proteomes" id="UP000554235"/>
    </source>
</evidence>
<keyword evidence="3 8" id="KW-0732">Signal</keyword>
<feature type="domain" description="Plastocyanin-like" evidence="12">
    <location>
        <begin position="38"/>
        <end position="152"/>
    </location>
</feature>
<dbReference type="SUPFAM" id="SSF49503">
    <property type="entry name" value="Cupredoxins"/>
    <property type="match status" value="3"/>
</dbReference>
<dbReference type="CDD" id="cd13850">
    <property type="entry name" value="CuRO_1_Abr2_like"/>
    <property type="match status" value="1"/>
</dbReference>
<evidence type="ECO:0000259" key="10">
    <source>
        <dbReference type="Pfam" id="PF06985"/>
    </source>
</evidence>
<keyword evidence="4" id="KW-0677">Repeat</keyword>
<feature type="domain" description="Plastocyanin-like" evidence="11">
    <location>
        <begin position="463"/>
        <end position="586"/>
    </location>
</feature>
<proteinExistence type="inferred from homology"/>
<dbReference type="InterPro" id="IPR008972">
    <property type="entry name" value="Cupredoxin"/>
</dbReference>
<evidence type="ECO:0000259" key="9">
    <source>
        <dbReference type="Pfam" id="PF00394"/>
    </source>
</evidence>
<evidence type="ECO:0000256" key="5">
    <source>
        <dbReference type="ARBA" id="ARBA00023002"/>
    </source>
</evidence>
<comment type="caution">
    <text evidence="13">The sequence shown here is derived from an EMBL/GenBank/DDBJ whole genome shotgun (WGS) entry which is preliminary data.</text>
</comment>
<dbReference type="InterPro" id="IPR011706">
    <property type="entry name" value="Cu-oxidase_C"/>
</dbReference>
<gene>
    <name evidence="13" type="ORF">FALBO_7541</name>
</gene>
<dbReference type="InterPro" id="IPR001117">
    <property type="entry name" value="Cu-oxidase_2nd"/>
</dbReference>
<dbReference type="Pfam" id="PF07731">
    <property type="entry name" value="Cu-oxidase_2"/>
    <property type="match status" value="1"/>
</dbReference>
<dbReference type="CDD" id="cd13898">
    <property type="entry name" value="CuRO_3_Abr2_like"/>
    <property type="match status" value="1"/>
</dbReference>
<dbReference type="InterPro" id="IPR002355">
    <property type="entry name" value="Cu_oxidase_Cu_BS"/>
</dbReference>
<dbReference type="InterPro" id="IPR011707">
    <property type="entry name" value="Cu-oxidase-like_N"/>
</dbReference>
<dbReference type="Pfam" id="PF07732">
    <property type="entry name" value="Cu-oxidase_3"/>
    <property type="match status" value="1"/>
</dbReference>
<evidence type="ECO:0000259" key="11">
    <source>
        <dbReference type="Pfam" id="PF07731"/>
    </source>
</evidence>
<dbReference type="GO" id="GO:0016491">
    <property type="term" value="F:oxidoreductase activity"/>
    <property type="evidence" value="ECO:0007669"/>
    <property type="project" value="UniProtKB-KW"/>
</dbReference>
<keyword evidence="14" id="KW-1185">Reference proteome</keyword>
<evidence type="ECO:0000256" key="7">
    <source>
        <dbReference type="ARBA" id="ARBA00023180"/>
    </source>
</evidence>
<dbReference type="CDD" id="cd13876">
    <property type="entry name" value="CuRO_2_Abr2_like"/>
    <property type="match status" value="1"/>
</dbReference>
<sequence>MLSLIRSFVFLPLVLHSFIASVAANGHHGRTKEFDLKITWEEHAPDGFSRQMLLVNGQSPGPVLEIDQDDWVVVHVHNYSPENITIHYHGIEMKGTPWSDGVPGVTQHPIEPGCSFTYKFEATQHGSYWYHSHFRGQIEDGLFGPIVIHPRPDEPNPFHLITEDADTLCALEEAEKSTIPLVISDFVHLTSDEKWKMTIAAGVEDSCYDSVLINGKGRVECLSKEVIEENLNPIQKAYLAAVPGAEMTDKACLPASALLALGGGGGNESALLPGTFSGCRETEGQIEVIEISENANWISIDVVGGINFINGVFSIDGHDLWVYSMDGSYIEPQKVQAISVANGDRYSVFVKVGKAGDFKIRFNANSAPQLITGQAILSVEGYGYDQPEEAEVYINLVGLPTSKEVVFFNQNKAFPYPPDPISPIADVTFNLSMKIDGATYLWALNDTRLMPAELDVRKPTLFHPQPYVHNNVTISTELDEWVDLVLIASMAPQPPHPIHKHGTKMYQIGAGTGVFRWSSVEEAVKEIPDQFNLVNPPRRDAFASLPAEKEPTWVVVRYHASNPGPWLLHCHINNHMVGGMMMVIQDGVDHWPIVLEEYAEGRQGQGKGNGYVLNLDIKKILQTATPKNEGGCGICSIIRWSLRNSVAKIKAMHNPTIALYRNPPCNNPIQQIDVIVTEKELEELAWAHDVTGLWHLGPPDGKPWITRGRIILYADHERSQSEDPQIQFKFRRVEDNSGSTACFDLASQWLSDCLGNHEGSCPSNAISLLPTRLIDVGASDGSEPSRLITADPGQRGKYIALSYCWGKNPFFALTSTNKADLEKCIPMEKLSRTIRDTIVVTRRLGVRYVWIDSLCIIQGTNDEAVEDWEQEAQHMGSIFHGAFITLTAAGSIDAHQGLLNERENLNRSYHALPLDRDSGNIVHLGRETTGVGSAPASEPLSRRGWVYQESFLSIRALSYESKELSWKCRASNCREGLMKSSSLSPEASKRDQPDKIRQNWRSMVEDYSSRSLTFPSDKLPAIAGLAKMAQQGSPNEYIFGVWADQLLESLLWQHLGHSIDGKRFHTCQAKRRAPSWSWASVDGRVKFLNGSKSTYTQIKGMKDEGILVKGYLRNVRTLRLEVAASYYGGYDNYQPWARLPTTMKTYLDSLDTIPSRNQRKETKLTPRELLDVWLLYLGPSCGLILVEAYQMKPPQSRLFHTVRQAFQEYRSFVRLGSFVGYPIEKKQSARFLLM</sequence>
<dbReference type="PROSITE" id="PS00079">
    <property type="entry name" value="MULTICOPPER_OXIDASE1"/>
    <property type="match status" value="2"/>
</dbReference>
<evidence type="ECO:0000259" key="12">
    <source>
        <dbReference type="Pfam" id="PF07732"/>
    </source>
</evidence>
<feature type="chain" id="PRO_5034748465" evidence="8">
    <location>
        <begin position="25"/>
        <end position="1234"/>
    </location>
</feature>
<dbReference type="AlphaFoldDB" id="A0A8H4PAR5"/>
<keyword evidence="2" id="KW-0479">Metal-binding</keyword>
<evidence type="ECO:0000256" key="6">
    <source>
        <dbReference type="ARBA" id="ARBA00023008"/>
    </source>
</evidence>
<dbReference type="GO" id="GO:0005507">
    <property type="term" value="F:copper ion binding"/>
    <property type="evidence" value="ECO:0007669"/>
    <property type="project" value="InterPro"/>
</dbReference>
<keyword evidence="6" id="KW-0186">Copper</keyword>
<dbReference type="PANTHER" id="PTHR33112:SF16">
    <property type="entry name" value="HETEROKARYON INCOMPATIBILITY DOMAIN-CONTAINING PROTEIN"/>
    <property type="match status" value="1"/>
</dbReference>
<dbReference type="InterPro" id="IPR010730">
    <property type="entry name" value="HET"/>
</dbReference>
<dbReference type="FunFam" id="2.60.40.420:FF:000036">
    <property type="entry name" value="L-ascorbate oxidase"/>
    <property type="match status" value="1"/>
</dbReference>
<keyword evidence="5" id="KW-0560">Oxidoreductase</keyword>
<dbReference type="Proteomes" id="UP000554235">
    <property type="component" value="Unassembled WGS sequence"/>
</dbReference>
<organism evidence="13 14">
    <name type="scientific">Fusarium albosuccineum</name>
    <dbReference type="NCBI Taxonomy" id="1237068"/>
    <lineage>
        <taxon>Eukaryota</taxon>
        <taxon>Fungi</taxon>
        <taxon>Dikarya</taxon>
        <taxon>Ascomycota</taxon>
        <taxon>Pezizomycotina</taxon>
        <taxon>Sordariomycetes</taxon>
        <taxon>Hypocreomycetidae</taxon>
        <taxon>Hypocreales</taxon>
        <taxon>Nectriaceae</taxon>
        <taxon>Fusarium</taxon>
        <taxon>Fusarium decemcellulare species complex</taxon>
    </lineage>
</organism>
<evidence type="ECO:0000256" key="8">
    <source>
        <dbReference type="SAM" id="SignalP"/>
    </source>
</evidence>
<comment type="similarity">
    <text evidence="1">Belongs to the multicopper oxidase family.</text>
</comment>
<feature type="domain" description="Heterokaryon incompatibility" evidence="10">
    <location>
        <begin position="798"/>
        <end position="949"/>
    </location>
</feature>
<dbReference type="Gene3D" id="2.60.40.420">
    <property type="entry name" value="Cupredoxins - blue copper proteins"/>
    <property type="match status" value="3"/>
</dbReference>
<evidence type="ECO:0000256" key="3">
    <source>
        <dbReference type="ARBA" id="ARBA00022729"/>
    </source>
</evidence>
<dbReference type="OrthoDB" id="2121828at2759"/>
<name>A0A8H4PAR5_9HYPO</name>
<dbReference type="Pfam" id="PF06985">
    <property type="entry name" value="HET"/>
    <property type="match status" value="1"/>
</dbReference>
<feature type="signal peptide" evidence="8">
    <location>
        <begin position="1"/>
        <end position="24"/>
    </location>
</feature>
<dbReference type="Pfam" id="PF00394">
    <property type="entry name" value="Cu-oxidase"/>
    <property type="match status" value="1"/>
</dbReference>